<protein>
    <submittedName>
        <fullName evidence="1">Uncharacterized protein</fullName>
    </submittedName>
</protein>
<reference evidence="1 2" key="1">
    <citation type="submission" date="2024-05" db="EMBL/GenBank/DDBJ databases">
        <title>Culex pipiens pipiens assembly and annotation.</title>
        <authorList>
            <person name="Alout H."/>
            <person name="Durand T."/>
        </authorList>
    </citation>
    <scope>NUCLEOTIDE SEQUENCE [LARGE SCALE GENOMIC DNA]</scope>
    <source>
        <strain evidence="1">HA-2024</strain>
        <tissue evidence="1">Whole body</tissue>
    </source>
</reference>
<organism evidence="1 2">
    <name type="scientific">Culex pipiens pipiens</name>
    <name type="common">Northern house mosquito</name>
    <dbReference type="NCBI Taxonomy" id="38569"/>
    <lineage>
        <taxon>Eukaryota</taxon>
        <taxon>Metazoa</taxon>
        <taxon>Ecdysozoa</taxon>
        <taxon>Arthropoda</taxon>
        <taxon>Hexapoda</taxon>
        <taxon>Insecta</taxon>
        <taxon>Pterygota</taxon>
        <taxon>Neoptera</taxon>
        <taxon>Endopterygota</taxon>
        <taxon>Diptera</taxon>
        <taxon>Nematocera</taxon>
        <taxon>Culicoidea</taxon>
        <taxon>Culicidae</taxon>
        <taxon>Culicinae</taxon>
        <taxon>Culicini</taxon>
        <taxon>Culex</taxon>
        <taxon>Culex</taxon>
    </lineage>
</organism>
<evidence type="ECO:0000313" key="1">
    <source>
        <dbReference type="EMBL" id="KAL1394284.1"/>
    </source>
</evidence>
<sequence length="151" mass="18586">MFTNFLAWTPPERLFRRRQCSVHRRDCFLRDGAHIWHLEVPRSGGSEMIKHSELVDWFSRELRRDKEWTYGLRYDPMIKVRRFGWQIYWLEDLAPYNLRLYRAHLKNFNQMTLTKFGNSRKTSFIVQLSLRLARVEVVNFIACRRLRFIFR</sequence>
<accession>A0ABD1D3V2</accession>
<evidence type="ECO:0000313" key="2">
    <source>
        <dbReference type="Proteomes" id="UP001562425"/>
    </source>
</evidence>
<gene>
    <name evidence="1" type="ORF">pipiens_012062</name>
</gene>
<dbReference type="Proteomes" id="UP001562425">
    <property type="component" value="Unassembled WGS sequence"/>
</dbReference>
<proteinExistence type="predicted"/>
<dbReference type="EMBL" id="JBEHCU010007679">
    <property type="protein sequence ID" value="KAL1394284.1"/>
    <property type="molecule type" value="Genomic_DNA"/>
</dbReference>
<comment type="caution">
    <text evidence="1">The sequence shown here is derived from an EMBL/GenBank/DDBJ whole genome shotgun (WGS) entry which is preliminary data.</text>
</comment>
<feature type="non-terminal residue" evidence="1">
    <location>
        <position position="151"/>
    </location>
</feature>
<keyword evidence="2" id="KW-1185">Reference proteome</keyword>
<name>A0ABD1D3V2_CULPP</name>
<dbReference type="AlphaFoldDB" id="A0ABD1D3V2"/>